<dbReference type="HOGENOM" id="CLU_840447_0_0_1"/>
<name>D8RXT3_SELML</name>
<keyword evidence="3" id="KW-1185">Reference proteome</keyword>
<evidence type="ECO:0000313" key="2">
    <source>
        <dbReference type="EMBL" id="EFJ22794.1"/>
    </source>
</evidence>
<evidence type="ECO:0000256" key="1">
    <source>
        <dbReference type="SAM" id="MobiDB-lite"/>
    </source>
</evidence>
<dbReference type="Gramene" id="EFJ22794">
    <property type="protein sequence ID" value="EFJ22794"/>
    <property type="gene ID" value="SELMODRAFT_416014"/>
</dbReference>
<reference evidence="2 3" key="1">
    <citation type="journal article" date="2011" name="Science">
        <title>The Selaginella genome identifies genetic changes associated with the evolution of vascular plants.</title>
        <authorList>
            <person name="Banks J.A."/>
            <person name="Nishiyama T."/>
            <person name="Hasebe M."/>
            <person name="Bowman J.L."/>
            <person name="Gribskov M."/>
            <person name="dePamphilis C."/>
            <person name="Albert V.A."/>
            <person name="Aono N."/>
            <person name="Aoyama T."/>
            <person name="Ambrose B.A."/>
            <person name="Ashton N.W."/>
            <person name="Axtell M.J."/>
            <person name="Barker E."/>
            <person name="Barker M.S."/>
            <person name="Bennetzen J.L."/>
            <person name="Bonawitz N.D."/>
            <person name="Chapple C."/>
            <person name="Cheng C."/>
            <person name="Correa L.G."/>
            <person name="Dacre M."/>
            <person name="DeBarry J."/>
            <person name="Dreyer I."/>
            <person name="Elias M."/>
            <person name="Engstrom E.M."/>
            <person name="Estelle M."/>
            <person name="Feng L."/>
            <person name="Finet C."/>
            <person name="Floyd S.K."/>
            <person name="Frommer W.B."/>
            <person name="Fujita T."/>
            <person name="Gramzow L."/>
            <person name="Gutensohn M."/>
            <person name="Harholt J."/>
            <person name="Hattori M."/>
            <person name="Heyl A."/>
            <person name="Hirai T."/>
            <person name="Hiwatashi Y."/>
            <person name="Ishikawa M."/>
            <person name="Iwata M."/>
            <person name="Karol K.G."/>
            <person name="Koehler B."/>
            <person name="Kolukisaoglu U."/>
            <person name="Kubo M."/>
            <person name="Kurata T."/>
            <person name="Lalonde S."/>
            <person name="Li K."/>
            <person name="Li Y."/>
            <person name="Litt A."/>
            <person name="Lyons E."/>
            <person name="Manning G."/>
            <person name="Maruyama T."/>
            <person name="Michael T.P."/>
            <person name="Mikami K."/>
            <person name="Miyazaki S."/>
            <person name="Morinaga S."/>
            <person name="Murata T."/>
            <person name="Mueller-Roeber B."/>
            <person name="Nelson D.R."/>
            <person name="Obara M."/>
            <person name="Oguri Y."/>
            <person name="Olmstead R.G."/>
            <person name="Onodera N."/>
            <person name="Petersen B.L."/>
            <person name="Pils B."/>
            <person name="Prigge M."/>
            <person name="Rensing S.A."/>
            <person name="Riano-Pachon D.M."/>
            <person name="Roberts A.W."/>
            <person name="Sato Y."/>
            <person name="Scheller H.V."/>
            <person name="Schulz B."/>
            <person name="Schulz C."/>
            <person name="Shakirov E.V."/>
            <person name="Shibagaki N."/>
            <person name="Shinohara N."/>
            <person name="Shippen D.E."/>
            <person name="Soerensen I."/>
            <person name="Sotooka R."/>
            <person name="Sugimoto N."/>
            <person name="Sugita M."/>
            <person name="Sumikawa N."/>
            <person name="Tanurdzic M."/>
            <person name="Theissen G."/>
            <person name="Ulvskov P."/>
            <person name="Wakazuki S."/>
            <person name="Weng J.K."/>
            <person name="Willats W.W."/>
            <person name="Wipf D."/>
            <person name="Wolf P.G."/>
            <person name="Yang L."/>
            <person name="Zimmer A.D."/>
            <person name="Zhu Q."/>
            <person name="Mitros T."/>
            <person name="Hellsten U."/>
            <person name="Loque D."/>
            <person name="Otillar R."/>
            <person name="Salamov A."/>
            <person name="Schmutz J."/>
            <person name="Shapiro H."/>
            <person name="Lindquist E."/>
            <person name="Lucas S."/>
            <person name="Rokhsar D."/>
            <person name="Grigoriev I.V."/>
        </authorList>
    </citation>
    <scope>NUCLEOTIDE SEQUENCE [LARGE SCALE GENOMIC DNA]</scope>
</reference>
<protein>
    <submittedName>
        <fullName evidence="2">Uncharacterized protein</fullName>
    </submittedName>
</protein>
<feature type="region of interest" description="Disordered" evidence="1">
    <location>
        <begin position="29"/>
        <end position="49"/>
    </location>
</feature>
<organism evidence="3">
    <name type="scientific">Selaginella moellendorffii</name>
    <name type="common">Spikemoss</name>
    <dbReference type="NCBI Taxonomy" id="88036"/>
    <lineage>
        <taxon>Eukaryota</taxon>
        <taxon>Viridiplantae</taxon>
        <taxon>Streptophyta</taxon>
        <taxon>Embryophyta</taxon>
        <taxon>Tracheophyta</taxon>
        <taxon>Lycopodiopsida</taxon>
        <taxon>Selaginellales</taxon>
        <taxon>Selaginellaceae</taxon>
        <taxon>Selaginella</taxon>
    </lineage>
</organism>
<evidence type="ECO:0000313" key="3">
    <source>
        <dbReference type="Proteomes" id="UP000001514"/>
    </source>
</evidence>
<accession>D8RXT3</accession>
<dbReference type="KEGG" id="smo:SELMODRAFT_416014"/>
<dbReference type="AlphaFoldDB" id="D8RXT3"/>
<dbReference type="Proteomes" id="UP000001514">
    <property type="component" value="Unassembled WGS sequence"/>
</dbReference>
<dbReference type="EMBL" id="GL377594">
    <property type="protein sequence ID" value="EFJ22794.1"/>
    <property type="molecule type" value="Genomic_DNA"/>
</dbReference>
<gene>
    <name evidence="2" type="ORF">SELMODRAFT_416014</name>
</gene>
<sequence>MTAWTVRMVVIQWRTWTDRLDEDEKGALMRNDSFDGDEQGLRDSLDNPELLGDQELEDEEDSLDEDEQGARTAWTIQSYLAIQSLLKYKMFGMVALLKWGYSIKLSFSKEIVYDVEAHGDPRNCAVMLHWDGYRGSKIVHDPYAVIEAQSGQRRARNYLEGLPVIFEAYNRRPGADVCGIDANFNYQNDFGGNFRFIEVHKDKAISNTPSAHHISLQGASSVLLQPVNNLAFKLPVTEGEYFGFYSHSTVFSDVLDEYTPSLHNVEENDEDEVCSPLNINMKVELSETKLETNEVSGVKTMVSKLGLPRASKGMIYALIVLDFLHLLARLS</sequence>
<proteinExistence type="predicted"/>
<dbReference type="InParanoid" id="D8RXT3"/>